<proteinExistence type="predicted"/>
<dbReference type="RefSeq" id="WP_196264444.1">
    <property type="nucleotide sequence ID" value="NZ_JADQDN010000006.1"/>
</dbReference>
<organism evidence="2 3">
    <name type="scientific">Microvirga terrestris</name>
    <dbReference type="NCBI Taxonomy" id="2791024"/>
    <lineage>
        <taxon>Bacteria</taxon>
        <taxon>Pseudomonadati</taxon>
        <taxon>Pseudomonadota</taxon>
        <taxon>Alphaproteobacteria</taxon>
        <taxon>Hyphomicrobiales</taxon>
        <taxon>Methylobacteriaceae</taxon>
        <taxon>Microvirga</taxon>
    </lineage>
</organism>
<name>A0ABS0HUB1_9HYPH</name>
<keyword evidence="3" id="KW-1185">Reference proteome</keyword>
<protein>
    <recommendedName>
        <fullName evidence="4">DUF1311 domain-containing protein</fullName>
    </recommendedName>
</protein>
<evidence type="ECO:0000256" key="1">
    <source>
        <dbReference type="SAM" id="SignalP"/>
    </source>
</evidence>
<evidence type="ECO:0000313" key="2">
    <source>
        <dbReference type="EMBL" id="MBF9197080.1"/>
    </source>
</evidence>
<keyword evidence="1" id="KW-0732">Signal</keyword>
<dbReference type="EMBL" id="JADQDN010000006">
    <property type="protein sequence ID" value="MBF9197080.1"/>
    <property type="molecule type" value="Genomic_DNA"/>
</dbReference>
<feature type="chain" id="PRO_5046345105" description="DUF1311 domain-containing protein" evidence="1">
    <location>
        <begin position="19"/>
        <end position="205"/>
    </location>
</feature>
<reference evidence="2 3" key="1">
    <citation type="submission" date="2020-11" db="EMBL/GenBank/DDBJ databases">
        <authorList>
            <person name="Kim M.K."/>
        </authorList>
    </citation>
    <scope>NUCLEOTIDE SEQUENCE [LARGE SCALE GENOMIC DNA]</scope>
    <source>
        <strain evidence="2 3">BT290</strain>
    </source>
</reference>
<feature type="signal peptide" evidence="1">
    <location>
        <begin position="1"/>
        <end position="18"/>
    </location>
</feature>
<evidence type="ECO:0000313" key="3">
    <source>
        <dbReference type="Proteomes" id="UP000611708"/>
    </source>
</evidence>
<gene>
    <name evidence="2" type="ORF">I2H36_13605</name>
</gene>
<accession>A0ABS0HUB1</accession>
<sequence length="205" mass="22952">MRKAAIFLILITATFCGAVPSEAATQRECLKALNLGKRYEEERKQAFALFQRGRSEGLRCDFLVKSRRYVSQAEKAANACHEHEPNLAEKLKADAASTLKELDSAKYECRPKSKAELQAEKRCLAAREATNAKDAVFKQTLAAYNANKTKLTQCTFLKASIDYLTETDTMLKLCEPIHAPDGPSQIAKNRETLQKSREAQTKFCI</sequence>
<comment type="caution">
    <text evidence="2">The sequence shown here is derived from an EMBL/GenBank/DDBJ whole genome shotgun (WGS) entry which is preliminary data.</text>
</comment>
<evidence type="ECO:0008006" key="4">
    <source>
        <dbReference type="Google" id="ProtNLM"/>
    </source>
</evidence>
<dbReference type="Proteomes" id="UP000611708">
    <property type="component" value="Unassembled WGS sequence"/>
</dbReference>